<dbReference type="Proteomes" id="UP001352263">
    <property type="component" value="Unassembled WGS sequence"/>
</dbReference>
<evidence type="ECO:0000313" key="2">
    <source>
        <dbReference type="EMBL" id="MEC4718904.1"/>
    </source>
</evidence>
<dbReference type="SUPFAM" id="SSF47413">
    <property type="entry name" value="lambda repressor-like DNA-binding domains"/>
    <property type="match status" value="1"/>
</dbReference>
<keyword evidence="3" id="KW-1185">Reference proteome</keyword>
<dbReference type="RefSeq" id="WP_326505622.1">
    <property type="nucleotide sequence ID" value="NZ_JAWIIV010000004.1"/>
</dbReference>
<proteinExistence type="predicted"/>
<dbReference type="EMBL" id="JAWIIV010000004">
    <property type="protein sequence ID" value="MEC4718904.1"/>
    <property type="molecule type" value="Genomic_DNA"/>
</dbReference>
<dbReference type="Pfam" id="PF07022">
    <property type="entry name" value="Phage_CI_repr"/>
    <property type="match status" value="1"/>
</dbReference>
<dbReference type="InterPro" id="IPR010744">
    <property type="entry name" value="Phage_CI_N"/>
</dbReference>
<organism evidence="2 3">
    <name type="scientific">Noviherbaspirillum album</name>
    <dbReference type="NCBI Taxonomy" id="3080276"/>
    <lineage>
        <taxon>Bacteria</taxon>
        <taxon>Pseudomonadati</taxon>
        <taxon>Pseudomonadota</taxon>
        <taxon>Betaproteobacteria</taxon>
        <taxon>Burkholderiales</taxon>
        <taxon>Oxalobacteraceae</taxon>
        <taxon>Noviherbaspirillum</taxon>
    </lineage>
</organism>
<accession>A0ABU6J6U2</accession>
<dbReference type="InterPro" id="IPR010982">
    <property type="entry name" value="Lambda_DNA-bd_dom_sf"/>
</dbReference>
<evidence type="ECO:0000259" key="1">
    <source>
        <dbReference type="Pfam" id="PF07022"/>
    </source>
</evidence>
<reference evidence="2 3" key="1">
    <citation type="submission" date="2023-10" db="EMBL/GenBank/DDBJ databases">
        <title>Noviherbaspirillum sp. CPCC 100848 genome assembly.</title>
        <authorList>
            <person name="Li X.Y."/>
            <person name="Fang X.M."/>
        </authorList>
    </citation>
    <scope>NUCLEOTIDE SEQUENCE [LARGE SCALE GENOMIC DNA]</scope>
    <source>
        <strain evidence="2 3">CPCC 100848</strain>
    </source>
</reference>
<evidence type="ECO:0000313" key="3">
    <source>
        <dbReference type="Proteomes" id="UP001352263"/>
    </source>
</evidence>
<gene>
    <name evidence="2" type="ORF">RY831_07085</name>
</gene>
<feature type="domain" description="Bacteriophage CI repressor N-terminal" evidence="1">
    <location>
        <begin position="19"/>
        <end position="74"/>
    </location>
</feature>
<protein>
    <recommendedName>
        <fullName evidence="1">Bacteriophage CI repressor N-terminal domain-containing protein</fullName>
    </recommendedName>
</protein>
<sequence>MRKKSPLVGQEGYTPNHLLDTLMEVLGAKSDAALARALDVPPSTISKVRHKQVAVNSDMLLTAHELTEISIRDLRDMMGDTKSKYWLGGMDPQIKSRRVSKLPSFRETIHRDMPHATSAGAM</sequence>
<comment type="caution">
    <text evidence="2">The sequence shown here is derived from an EMBL/GenBank/DDBJ whole genome shotgun (WGS) entry which is preliminary data.</text>
</comment>
<dbReference type="Gene3D" id="1.10.260.40">
    <property type="entry name" value="lambda repressor-like DNA-binding domains"/>
    <property type="match status" value="1"/>
</dbReference>
<name>A0ABU6J6U2_9BURK</name>